<evidence type="ECO:0000313" key="17">
    <source>
        <dbReference type="Proteomes" id="UP000324091"/>
    </source>
</evidence>
<dbReference type="InterPro" id="IPR036179">
    <property type="entry name" value="Ig-like_dom_sf"/>
</dbReference>
<evidence type="ECO:0000256" key="8">
    <source>
        <dbReference type="ARBA" id="ARBA00022989"/>
    </source>
</evidence>
<dbReference type="InterPro" id="IPR003599">
    <property type="entry name" value="Ig_sub"/>
</dbReference>
<dbReference type="InterPro" id="IPR032675">
    <property type="entry name" value="LRR_dom_sf"/>
</dbReference>
<name>A0A5C6N2D4_9TELE</name>
<keyword evidence="11" id="KW-0325">Glycoprotein</keyword>
<sequence length="658" mass="72114">MWGSGNKVLLACWIQALLLLRLPLSCVCQEVGGCFWTADILSCNGLGLDLLPVGMPVSGVTLDLSHNRLTQLKRGSFQGLSRLKALNLAHNQLCVIQPGAFQNVSGTRLVHLDLSSNQLQVLERHYFSDLPGLEELLLFNNRIVHVESRALAVLARLRKLYLSHNHITDFPFFSLQQNQPHLSLLDLSSNRLPKLPLQDLADLPLSIQKGLYLHNNSLLCDCSMFQLFRAWKQMGFASMTDFQRDHVCLVYGMQRGAVRFFQHERYFEKCDVSVVTAPAQQDSSVSVKVGQALLLHCATALTGHNLTVAWVSPGQEYVVPPGNAGSLNVYANGSLEIVAARAEDSGTYWCMALDQHQQRNETREVNVTVVVHRHGRHQQHFNTGFTTLLGCIVSLVLVLIYLYLTPCHCPTCPTTAGLTGPTGSQDRTLGCIQTSILSPTPPNTTGGPGHKVSTNKHVVFLEPIKEQQNGSLTAGPVGPATTTTPLTSCLSIHRTASTCTRTGQTQINLGHKFTAHKAKHQSYDGGPCTRATMGDRAPELRWGTVHQSYDGGPCTRATMGDRAPELRWGTVHQSYDGGPCTRVTMGDRAPELRWGTVHQCYDGGPCTRATMGDRAPELRWGTVHQSYDGGPCTRVTMGDRAPGLGWGTVHRRSTTPPI</sequence>
<keyword evidence="8 13" id="KW-1133">Transmembrane helix</keyword>
<dbReference type="PANTHER" id="PTHR24368">
    <property type="entry name" value="AMPHOTERIN-INDUCED PROTEIN"/>
    <property type="match status" value="1"/>
</dbReference>
<keyword evidence="4 13" id="KW-0812">Transmembrane</keyword>
<keyword evidence="3" id="KW-0433">Leucine-rich repeat</keyword>
<feature type="signal peptide" evidence="14">
    <location>
        <begin position="1"/>
        <end position="28"/>
    </location>
</feature>
<organism evidence="16 17">
    <name type="scientific">Takifugu flavidus</name>
    <name type="common">sansaifugu</name>
    <dbReference type="NCBI Taxonomy" id="433684"/>
    <lineage>
        <taxon>Eukaryota</taxon>
        <taxon>Metazoa</taxon>
        <taxon>Chordata</taxon>
        <taxon>Craniata</taxon>
        <taxon>Vertebrata</taxon>
        <taxon>Euteleostomi</taxon>
        <taxon>Actinopterygii</taxon>
        <taxon>Neopterygii</taxon>
        <taxon>Teleostei</taxon>
        <taxon>Neoteleostei</taxon>
        <taxon>Acanthomorphata</taxon>
        <taxon>Eupercaria</taxon>
        <taxon>Tetraodontiformes</taxon>
        <taxon>Tetradontoidea</taxon>
        <taxon>Tetraodontidae</taxon>
        <taxon>Takifugu</taxon>
    </lineage>
</organism>
<keyword evidence="17" id="KW-1185">Reference proteome</keyword>
<dbReference type="InterPro" id="IPR007110">
    <property type="entry name" value="Ig-like_dom"/>
</dbReference>
<dbReference type="PANTHER" id="PTHR24368:SF62">
    <property type="entry name" value="AMPHOTERIN-INDUCED PROTEIN 3"/>
    <property type="match status" value="1"/>
</dbReference>
<dbReference type="Gene3D" id="3.80.10.10">
    <property type="entry name" value="Ribonuclease Inhibitor"/>
    <property type="match status" value="1"/>
</dbReference>
<evidence type="ECO:0000256" key="9">
    <source>
        <dbReference type="ARBA" id="ARBA00023136"/>
    </source>
</evidence>
<keyword evidence="6" id="KW-0677">Repeat</keyword>
<dbReference type="SUPFAM" id="SSF48726">
    <property type="entry name" value="Immunoglobulin"/>
    <property type="match status" value="1"/>
</dbReference>
<dbReference type="Gene3D" id="2.60.40.10">
    <property type="entry name" value="Immunoglobulins"/>
    <property type="match status" value="1"/>
</dbReference>
<dbReference type="InterPro" id="IPR001611">
    <property type="entry name" value="Leu-rich_rpt"/>
</dbReference>
<dbReference type="AlphaFoldDB" id="A0A5C6N2D4"/>
<dbReference type="PROSITE" id="PS51450">
    <property type="entry name" value="LRR"/>
    <property type="match status" value="2"/>
</dbReference>
<feature type="domain" description="Ig-like" evidence="15">
    <location>
        <begin position="278"/>
        <end position="368"/>
    </location>
</feature>
<reference evidence="16 17" key="1">
    <citation type="submission" date="2019-04" db="EMBL/GenBank/DDBJ databases">
        <title>Chromosome genome assembly for Takifugu flavidus.</title>
        <authorList>
            <person name="Xiao S."/>
        </authorList>
    </citation>
    <scope>NUCLEOTIDE SEQUENCE [LARGE SCALE GENOMIC DNA]</scope>
    <source>
        <strain evidence="16">HTHZ2018</strain>
        <tissue evidence="16">Muscle</tissue>
    </source>
</reference>
<protein>
    <submittedName>
        <fullName evidence="16">Amphoterin-induced protein 3 AMIGO-3</fullName>
    </submittedName>
</protein>
<dbReference type="SMART" id="SM00408">
    <property type="entry name" value="IGc2"/>
    <property type="match status" value="1"/>
</dbReference>
<proteinExistence type="inferred from homology"/>
<evidence type="ECO:0000256" key="3">
    <source>
        <dbReference type="ARBA" id="ARBA00022614"/>
    </source>
</evidence>
<evidence type="ECO:0000256" key="6">
    <source>
        <dbReference type="ARBA" id="ARBA00022737"/>
    </source>
</evidence>
<feature type="transmembrane region" description="Helical" evidence="13">
    <location>
        <begin position="383"/>
        <end position="404"/>
    </location>
</feature>
<keyword evidence="7" id="KW-0130">Cell adhesion</keyword>
<dbReference type="GO" id="GO:0016020">
    <property type="term" value="C:membrane"/>
    <property type="evidence" value="ECO:0007669"/>
    <property type="project" value="UniProtKB-SubCell"/>
</dbReference>
<evidence type="ECO:0000256" key="13">
    <source>
        <dbReference type="SAM" id="Phobius"/>
    </source>
</evidence>
<evidence type="ECO:0000256" key="4">
    <source>
        <dbReference type="ARBA" id="ARBA00022692"/>
    </source>
</evidence>
<accession>A0A5C6N2D4</accession>
<dbReference type="SMART" id="SM00369">
    <property type="entry name" value="LRR_TYP"/>
    <property type="match status" value="6"/>
</dbReference>
<gene>
    <name evidence="16" type="ORF">D4764_04G0000320</name>
</gene>
<evidence type="ECO:0000313" key="16">
    <source>
        <dbReference type="EMBL" id="TWW61386.1"/>
    </source>
</evidence>
<dbReference type="InterPro" id="IPR003598">
    <property type="entry name" value="Ig_sub2"/>
</dbReference>
<dbReference type="Pfam" id="PF13927">
    <property type="entry name" value="Ig_3"/>
    <property type="match status" value="1"/>
</dbReference>
<evidence type="ECO:0000256" key="1">
    <source>
        <dbReference type="ARBA" id="ARBA00004479"/>
    </source>
</evidence>
<dbReference type="InterPro" id="IPR031283">
    <property type="entry name" value="AMIGO"/>
</dbReference>
<dbReference type="EMBL" id="RHFK02000017">
    <property type="protein sequence ID" value="TWW61386.1"/>
    <property type="molecule type" value="Genomic_DNA"/>
</dbReference>
<feature type="chain" id="PRO_5023144109" evidence="14">
    <location>
        <begin position="29"/>
        <end position="658"/>
    </location>
</feature>
<evidence type="ECO:0000256" key="12">
    <source>
        <dbReference type="ARBA" id="ARBA00023319"/>
    </source>
</evidence>
<keyword evidence="5 14" id="KW-0732">Signal</keyword>
<comment type="caution">
    <text evidence="16">The sequence shown here is derived from an EMBL/GenBank/DDBJ whole genome shotgun (WGS) entry which is preliminary data.</text>
</comment>
<evidence type="ECO:0000256" key="5">
    <source>
        <dbReference type="ARBA" id="ARBA00022729"/>
    </source>
</evidence>
<comment type="similarity">
    <text evidence="2">Belongs to the immunoglobulin superfamily. AMIGO family.</text>
</comment>
<dbReference type="Pfam" id="PF13855">
    <property type="entry name" value="LRR_8"/>
    <property type="match status" value="2"/>
</dbReference>
<dbReference type="GO" id="GO:0007155">
    <property type="term" value="P:cell adhesion"/>
    <property type="evidence" value="ECO:0007669"/>
    <property type="project" value="UniProtKB-KW"/>
</dbReference>
<dbReference type="Proteomes" id="UP000324091">
    <property type="component" value="Chromosome 4"/>
</dbReference>
<evidence type="ECO:0000256" key="11">
    <source>
        <dbReference type="ARBA" id="ARBA00023180"/>
    </source>
</evidence>
<dbReference type="PROSITE" id="PS50835">
    <property type="entry name" value="IG_LIKE"/>
    <property type="match status" value="1"/>
</dbReference>
<keyword evidence="9 13" id="KW-0472">Membrane</keyword>
<keyword evidence="12" id="KW-0393">Immunoglobulin domain</keyword>
<dbReference type="InterPro" id="IPR013783">
    <property type="entry name" value="Ig-like_fold"/>
</dbReference>
<dbReference type="SUPFAM" id="SSF52058">
    <property type="entry name" value="L domain-like"/>
    <property type="match status" value="1"/>
</dbReference>
<dbReference type="InterPro" id="IPR003591">
    <property type="entry name" value="Leu-rich_rpt_typical-subtyp"/>
</dbReference>
<dbReference type="SMART" id="SM00409">
    <property type="entry name" value="IG"/>
    <property type="match status" value="1"/>
</dbReference>
<evidence type="ECO:0000256" key="2">
    <source>
        <dbReference type="ARBA" id="ARBA00005670"/>
    </source>
</evidence>
<keyword evidence="10" id="KW-1015">Disulfide bond</keyword>
<dbReference type="GO" id="GO:0007420">
    <property type="term" value="P:brain development"/>
    <property type="evidence" value="ECO:0007669"/>
    <property type="project" value="TreeGrafter"/>
</dbReference>
<evidence type="ECO:0000256" key="10">
    <source>
        <dbReference type="ARBA" id="ARBA00023157"/>
    </source>
</evidence>
<evidence type="ECO:0000259" key="15">
    <source>
        <dbReference type="PROSITE" id="PS50835"/>
    </source>
</evidence>
<evidence type="ECO:0000256" key="14">
    <source>
        <dbReference type="SAM" id="SignalP"/>
    </source>
</evidence>
<evidence type="ECO:0000256" key="7">
    <source>
        <dbReference type="ARBA" id="ARBA00022889"/>
    </source>
</evidence>
<comment type="subcellular location">
    <subcellularLocation>
        <location evidence="1">Membrane</location>
        <topology evidence="1">Single-pass type I membrane protein</topology>
    </subcellularLocation>
</comment>